<feature type="transmembrane region" description="Helical" evidence="7">
    <location>
        <begin position="716"/>
        <end position="740"/>
    </location>
</feature>
<feature type="transmembrane region" description="Helical" evidence="7">
    <location>
        <begin position="747"/>
        <end position="766"/>
    </location>
</feature>
<comment type="subcellular location">
    <subcellularLocation>
        <location evidence="1">Membrane</location>
        <topology evidence="1">Multi-pass membrane protein</topology>
    </subcellularLocation>
</comment>
<dbReference type="Pfam" id="PF01594">
    <property type="entry name" value="AI-2E_transport"/>
    <property type="match status" value="1"/>
</dbReference>
<evidence type="ECO:0000256" key="3">
    <source>
        <dbReference type="ARBA" id="ARBA00022692"/>
    </source>
</evidence>
<dbReference type="AlphaFoldDB" id="A0AAV2HRW5"/>
<keyword evidence="3 7" id="KW-0812">Transmembrane</keyword>
<keyword evidence="9" id="KW-1185">Reference proteome</keyword>
<comment type="similarity">
    <text evidence="2">Belongs to the autoinducer-2 exporter (AI-2E) (TC 2.A.86) family.</text>
</comment>
<dbReference type="PANTHER" id="PTHR21716">
    <property type="entry name" value="TRANSMEMBRANE PROTEIN"/>
    <property type="match status" value="1"/>
</dbReference>
<protein>
    <recommendedName>
        <fullName evidence="10">Transmembrane protein 245</fullName>
    </recommendedName>
</protein>
<feature type="transmembrane region" description="Helical" evidence="7">
    <location>
        <begin position="778"/>
        <end position="807"/>
    </location>
</feature>
<feature type="transmembrane region" description="Helical" evidence="7">
    <location>
        <begin position="26"/>
        <end position="47"/>
    </location>
</feature>
<name>A0AAV2HRW5_LYMST</name>
<organism evidence="8 9">
    <name type="scientific">Lymnaea stagnalis</name>
    <name type="common">Great pond snail</name>
    <name type="synonym">Helix stagnalis</name>
    <dbReference type="NCBI Taxonomy" id="6523"/>
    <lineage>
        <taxon>Eukaryota</taxon>
        <taxon>Metazoa</taxon>
        <taxon>Spiralia</taxon>
        <taxon>Lophotrochozoa</taxon>
        <taxon>Mollusca</taxon>
        <taxon>Gastropoda</taxon>
        <taxon>Heterobranchia</taxon>
        <taxon>Euthyneura</taxon>
        <taxon>Panpulmonata</taxon>
        <taxon>Hygrophila</taxon>
        <taxon>Lymnaeoidea</taxon>
        <taxon>Lymnaeidae</taxon>
        <taxon>Lymnaea</taxon>
    </lineage>
</organism>
<sequence>MATPSLDLNNVWQYISQGHEKPLKQAFYNTVANIFVVIAAAVAVAVYFILAPFIRPLYWALLCGNFLYPFKRSLTNVLRQWLKGLQDSGTPFAVGLVLLPFQIGNTLAESMTAAIWANFKLLLGVVISIPSLYMLYHFTPLYNMLGLLTLLLNFLYDFMEYFNSNWVWTFFIAYMLCVVFLWKPGSNWLRFLSAPVWISLLLHFANVAGPLKVPLCMLMIIVMVVGVIVQMGSSQKKEKDEGTTSEPFWLALASTLGFYSRAATEEQSGPKSSTESATIEESPVIRAPDNVPAVKPTSLSLPVKTDSTHITRDVSGHSQTEQSGKSMVDQYFTALLWGHVVVRLWMHVWIISLLFMVPLLHLGFKKIVQQFKPEGMLHATAENAKSAAVRWLEAREQVLMPHCLRGLGSLLLKGDRKIISILEPGLDQATSVLFILMLLFGTFLFSIIGTVQIQRESMYMITSTQNILNKTVNSELSEWMSNAEEMRQTMYQVLQKTHEHGRNFIASKVNEFLPVEGSQEERDNIVNQVLDVWDKLYASMLSMNEQSNTTSDTEPVISSDMNSLRAMMSRAKDMLQISAAVEFVKANLGMFVSVLESVWTVLKSNMTLLITVITSILSAVLGGGTAILNFVISAIIFLTTLFYLLASSGDTYKPAELFINMSPGSTGSRFGQAVEQAISGVFKASLKMATFYGLYTWLVHLIFGLDIVFIPSALAAVFAAIPFLGPYWAAVPAVIQLWLVKGQGLSALLLFVAHMMPAYFVDTAIYREIEGGHPYVTGLAIAGGILFMGLEGAIIGPIILCCLIVVVNMYSHMLKAEPSTPTPAHLNFNLQSAMARIQQQACQNKSSPQAVTRSTLGAQANDIGRSQN</sequence>
<evidence type="ECO:0008006" key="10">
    <source>
        <dbReference type="Google" id="ProtNLM"/>
    </source>
</evidence>
<feature type="transmembrane region" description="Helical" evidence="7">
    <location>
        <begin position="141"/>
        <end position="159"/>
    </location>
</feature>
<keyword evidence="5 7" id="KW-0472">Membrane</keyword>
<dbReference type="PANTHER" id="PTHR21716:SF4">
    <property type="entry name" value="TRANSMEMBRANE PROTEIN 245"/>
    <property type="match status" value="1"/>
</dbReference>
<evidence type="ECO:0000256" key="5">
    <source>
        <dbReference type="ARBA" id="ARBA00023136"/>
    </source>
</evidence>
<evidence type="ECO:0000256" key="6">
    <source>
        <dbReference type="SAM" id="MobiDB-lite"/>
    </source>
</evidence>
<evidence type="ECO:0000256" key="7">
    <source>
        <dbReference type="SAM" id="Phobius"/>
    </source>
</evidence>
<proteinExistence type="inferred from homology"/>
<feature type="transmembrane region" description="Helical" evidence="7">
    <location>
        <begin position="165"/>
        <end position="182"/>
    </location>
</feature>
<dbReference type="GO" id="GO:0016020">
    <property type="term" value="C:membrane"/>
    <property type="evidence" value="ECO:0007669"/>
    <property type="project" value="UniProtKB-SubCell"/>
</dbReference>
<reference evidence="8 9" key="1">
    <citation type="submission" date="2024-04" db="EMBL/GenBank/DDBJ databases">
        <authorList>
            <consortium name="Genoscope - CEA"/>
            <person name="William W."/>
        </authorList>
    </citation>
    <scope>NUCLEOTIDE SEQUENCE [LARGE SCALE GENOMIC DNA]</scope>
</reference>
<evidence type="ECO:0000256" key="1">
    <source>
        <dbReference type="ARBA" id="ARBA00004141"/>
    </source>
</evidence>
<keyword evidence="4 7" id="KW-1133">Transmembrane helix</keyword>
<feature type="transmembrane region" description="Helical" evidence="7">
    <location>
        <begin position="432"/>
        <end position="451"/>
    </location>
</feature>
<evidence type="ECO:0000313" key="8">
    <source>
        <dbReference type="EMBL" id="CAL1536209.1"/>
    </source>
</evidence>
<gene>
    <name evidence="8" type="ORF">GSLYS_00010122001</name>
</gene>
<feature type="region of interest" description="Disordered" evidence="6">
    <location>
        <begin position="846"/>
        <end position="868"/>
    </location>
</feature>
<feature type="transmembrane region" description="Helical" evidence="7">
    <location>
        <begin position="344"/>
        <end position="364"/>
    </location>
</feature>
<evidence type="ECO:0000256" key="4">
    <source>
        <dbReference type="ARBA" id="ARBA00022989"/>
    </source>
</evidence>
<dbReference type="InterPro" id="IPR002549">
    <property type="entry name" value="AI-2E-like"/>
</dbReference>
<evidence type="ECO:0000313" key="9">
    <source>
        <dbReference type="Proteomes" id="UP001497497"/>
    </source>
</evidence>
<evidence type="ECO:0000256" key="2">
    <source>
        <dbReference type="ARBA" id="ARBA00009773"/>
    </source>
</evidence>
<dbReference type="Proteomes" id="UP001497497">
    <property type="component" value="Unassembled WGS sequence"/>
</dbReference>
<accession>A0AAV2HRW5</accession>
<feature type="transmembrane region" description="Helical" evidence="7">
    <location>
        <begin position="211"/>
        <end position="229"/>
    </location>
</feature>
<feature type="transmembrane region" description="Helical" evidence="7">
    <location>
        <begin position="615"/>
        <end position="645"/>
    </location>
</feature>
<comment type="caution">
    <text evidence="8">The sequence shown here is derived from an EMBL/GenBank/DDBJ whole genome shotgun (WGS) entry which is preliminary data.</text>
</comment>
<dbReference type="EMBL" id="CAXITT010000223">
    <property type="protein sequence ID" value="CAL1536209.1"/>
    <property type="molecule type" value="Genomic_DNA"/>
</dbReference>
<feature type="transmembrane region" description="Helical" evidence="7">
    <location>
        <begin position="692"/>
        <end position="710"/>
    </location>
</feature>